<dbReference type="SMART" id="SM00388">
    <property type="entry name" value="HisKA"/>
    <property type="match status" value="1"/>
</dbReference>
<dbReference type="SMART" id="SM00387">
    <property type="entry name" value="HATPase_c"/>
    <property type="match status" value="1"/>
</dbReference>
<keyword evidence="11 12" id="KW-0472">Membrane</keyword>
<dbReference type="PANTHER" id="PTHR45453:SF1">
    <property type="entry name" value="PHOSPHATE REGULON SENSOR PROTEIN PHOR"/>
    <property type="match status" value="1"/>
</dbReference>
<dbReference type="InterPro" id="IPR050351">
    <property type="entry name" value="BphY/WalK/GraS-like"/>
</dbReference>
<evidence type="ECO:0000313" key="15">
    <source>
        <dbReference type="Proteomes" id="UP000886787"/>
    </source>
</evidence>
<evidence type="ECO:0000256" key="10">
    <source>
        <dbReference type="ARBA" id="ARBA00023012"/>
    </source>
</evidence>
<evidence type="ECO:0000256" key="12">
    <source>
        <dbReference type="SAM" id="Phobius"/>
    </source>
</evidence>
<dbReference type="GO" id="GO:0006355">
    <property type="term" value="P:regulation of DNA-templated transcription"/>
    <property type="evidence" value="ECO:0007669"/>
    <property type="project" value="InterPro"/>
</dbReference>
<reference evidence="14" key="2">
    <citation type="journal article" date="2021" name="PeerJ">
        <title>Extensive microbial diversity within the chicken gut microbiome revealed by metagenomics and culture.</title>
        <authorList>
            <person name="Gilroy R."/>
            <person name="Ravi A."/>
            <person name="Getino M."/>
            <person name="Pursley I."/>
            <person name="Horton D.L."/>
            <person name="Alikhan N.F."/>
            <person name="Baker D."/>
            <person name="Gharbi K."/>
            <person name="Hall N."/>
            <person name="Watson M."/>
            <person name="Adriaenssens E.M."/>
            <person name="Foster-Nyarko E."/>
            <person name="Jarju S."/>
            <person name="Secka A."/>
            <person name="Antonio M."/>
            <person name="Oren A."/>
            <person name="Chaudhuri R.R."/>
            <person name="La Ragione R."/>
            <person name="Hildebrand F."/>
            <person name="Pallen M.J."/>
        </authorList>
    </citation>
    <scope>NUCLEOTIDE SEQUENCE</scope>
    <source>
        <strain evidence="14">ChiSjej1B19-3389</strain>
    </source>
</reference>
<dbReference type="InterPro" id="IPR003661">
    <property type="entry name" value="HisK_dim/P_dom"/>
</dbReference>
<reference evidence="14" key="1">
    <citation type="submission" date="2020-10" db="EMBL/GenBank/DDBJ databases">
        <authorList>
            <person name="Gilroy R."/>
        </authorList>
    </citation>
    <scope>NUCLEOTIDE SEQUENCE</scope>
    <source>
        <strain evidence="14">ChiSjej1B19-3389</strain>
    </source>
</reference>
<evidence type="ECO:0000313" key="14">
    <source>
        <dbReference type="EMBL" id="HIQ80402.1"/>
    </source>
</evidence>
<feature type="transmembrane region" description="Helical" evidence="12">
    <location>
        <begin position="12"/>
        <end position="34"/>
    </location>
</feature>
<keyword evidence="8" id="KW-0418">Kinase</keyword>
<dbReference type="Pfam" id="PF00989">
    <property type="entry name" value="PAS"/>
    <property type="match status" value="1"/>
</dbReference>
<evidence type="ECO:0000256" key="5">
    <source>
        <dbReference type="ARBA" id="ARBA00022553"/>
    </source>
</evidence>
<comment type="catalytic activity">
    <reaction evidence="1">
        <text>ATP + protein L-histidine = ADP + protein N-phospho-L-histidine.</text>
        <dbReference type="EC" id="2.7.13.3"/>
    </reaction>
</comment>
<evidence type="ECO:0000256" key="2">
    <source>
        <dbReference type="ARBA" id="ARBA00004236"/>
    </source>
</evidence>
<dbReference type="GO" id="GO:0005886">
    <property type="term" value="C:plasma membrane"/>
    <property type="evidence" value="ECO:0007669"/>
    <property type="project" value="UniProtKB-SubCell"/>
</dbReference>
<evidence type="ECO:0000256" key="9">
    <source>
        <dbReference type="ARBA" id="ARBA00022840"/>
    </source>
</evidence>
<dbReference type="EC" id="2.7.13.3" evidence="3"/>
<accession>A0A9D0ZHS2</accession>
<dbReference type="GO" id="GO:0005524">
    <property type="term" value="F:ATP binding"/>
    <property type="evidence" value="ECO:0007669"/>
    <property type="project" value="UniProtKB-KW"/>
</dbReference>
<evidence type="ECO:0000256" key="3">
    <source>
        <dbReference type="ARBA" id="ARBA00012438"/>
    </source>
</evidence>
<dbReference type="InterPro" id="IPR036890">
    <property type="entry name" value="HATPase_C_sf"/>
</dbReference>
<keyword evidence="6" id="KW-0808">Transferase</keyword>
<dbReference type="Gene3D" id="1.10.287.130">
    <property type="match status" value="1"/>
</dbReference>
<evidence type="ECO:0000256" key="7">
    <source>
        <dbReference type="ARBA" id="ARBA00022741"/>
    </source>
</evidence>
<evidence type="ECO:0000256" key="11">
    <source>
        <dbReference type="ARBA" id="ARBA00023136"/>
    </source>
</evidence>
<organism evidence="14 15">
    <name type="scientific">Candidatus Scatavimonas merdigallinarum</name>
    <dbReference type="NCBI Taxonomy" id="2840914"/>
    <lineage>
        <taxon>Bacteria</taxon>
        <taxon>Bacillati</taxon>
        <taxon>Bacillota</taxon>
        <taxon>Clostridia</taxon>
        <taxon>Eubacteriales</taxon>
        <taxon>Oscillospiraceae</taxon>
        <taxon>Oscillospiraceae incertae sedis</taxon>
        <taxon>Candidatus Scatavimonas</taxon>
    </lineage>
</organism>
<dbReference type="CDD" id="cd00130">
    <property type="entry name" value="PAS"/>
    <property type="match status" value="1"/>
</dbReference>
<comment type="subcellular location">
    <subcellularLocation>
        <location evidence="2">Cell membrane</location>
    </subcellularLocation>
</comment>
<keyword evidence="12" id="KW-1133">Transmembrane helix</keyword>
<dbReference type="Proteomes" id="UP000886787">
    <property type="component" value="Unassembled WGS sequence"/>
</dbReference>
<comment type="caution">
    <text evidence="14">The sequence shown here is derived from an EMBL/GenBank/DDBJ whole genome shotgun (WGS) entry which is preliminary data.</text>
</comment>
<dbReference type="InterPro" id="IPR003594">
    <property type="entry name" value="HATPase_dom"/>
</dbReference>
<dbReference type="GO" id="GO:0016036">
    <property type="term" value="P:cellular response to phosphate starvation"/>
    <property type="evidence" value="ECO:0007669"/>
    <property type="project" value="TreeGrafter"/>
</dbReference>
<evidence type="ECO:0000256" key="1">
    <source>
        <dbReference type="ARBA" id="ARBA00000085"/>
    </source>
</evidence>
<dbReference type="EMBL" id="DVFW01000021">
    <property type="protein sequence ID" value="HIQ80402.1"/>
    <property type="molecule type" value="Genomic_DNA"/>
</dbReference>
<dbReference type="Pfam" id="PF02518">
    <property type="entry name" value="HATPase_c"/>
    <property type="match status" value="1"/>
</dbReference>
<protein>
    <recommendedName>
        <fullName evidence="3">histidine kinase</fullName>
        <ecNumber evidence="3">2.7.13.3</ecNumber>
    </recommendedName>
</protein>
<dbReference type="SUPFAM" id="SSF55785">
    <property type="entry name" value="PYP-like sensor domain (PAS domain)"/>
    <property type="match status" value="1"/>
</dbReference>
<dbReference type="Gene3D" id="3.30.450.20">
    <property type="entry name" value="PAS domain"/>
    <property type="match status" value="1"/>
</dbReference>
<dbReference type="InterPro" id="IPR000014">
    <property type="entry name" value="PAS"/>
</dbReference>
<dbReference type="InterPro" id="IPR035965">
    <property type="entry name" value="PAS-like_dom_sf"/>
</dbReference>
<dbReference type="PROSITE" id="PS50109">
    <property type="entry name" value="HIS_KIN"/>
    <property type="match status" value="1"/>
</dbReference>
<sequence length="553" mass="61347">MKLKSKLAGRLCIIGVVAVILTAVCAILAFWSVFSGQAREDLRNYGQILSQACTQQGEIPKQALLPGVYRVTLIAPDGSVLYENAAAQEEMENHGNRPEVRQAMETGTGESARQSGTLGKVTYYYAQRLDNGHILRVSKQVDSVFSVFQGMIPVLLGIGAYILLICLIMASEMTKGIVKPIEKMAQDTDAVAYDELVPFARMIEAQRKRIQEQMEQIHQETDKINTIIANMEEGLILLDRDKHVLMQNDSAIHLLHAGFDDIIGKSFISLSRNEEVNRCIAEAAKGKNRTVEFTVHKKRLQMLANPVYTNGEQIGVICIIVDVTGVKEVERLRREFTANVSHELKTPLTSISGYAEMIESGIAKEDDVKAFAGKIHREAGRLVTLISDIIKLSQLEEEPAQVKNSGVVDLQMLVQECADTLSLPAQKHGVTIETDLAPCIVKGEHALFYELVYNLCDNAIRYNRQNGKVCITLKQYNGNAVLSVKDTGIGIPKEHQSRIFERFYRVDKSRSKQTGGTGLGLAIVKHVAERYHAQLHLESEEGKGTEITVTFQP</sequence>
<dbReference type="Pfam" id="PF00512">
    <property type="entry name" value="HisKA"/>
    <property type="match status" value="1"/>
</dbReference>
<keyword evidence="9" id="KW-0067">ATP-binding</keyword>
<gene>
    <name evidence="14" type="ORF">IAD32_03865</name>
</gene>
<dbReference type="NCBIfam" id="TIGR00229">
    <property type="entry name" value="sensory_box"/>
    <property type="match status" value="1"/>
</dbReference>
<name>A0A9D0ZHS2_9FIRM</name>
<proteinExistence type="predicted"/>
<evidence type="ECO:0000259" key="13">
    <source>
        <dbReference type="PROSITE" id="PS50109"/>
    </source>
</evidence>
<feature type="domain" description="Histidine kinase" evidence="13">
    <location>
        <begin position="339"/>
        <end position="553"/>
    </location>
</feature>
<dbReference type="CDD" id="cd00075">
    <property type="entry name" value="HATPase"/>
    <property type="match status" value="1"/>
</dbReference>
<dbReference type="SUPFAM" id="SSF47384">
    <property type="entry name" value="Homodimeric domain of signal transducing histidine kinase"/>
    <property type="match status" value="1"/>
</dbReference>
<dbReference type="Gene3D" id="3.30.565.10">
    <property type="entry name" value="Histidine kinase-like ATPase, C-terminal domain"/>
    <property type="match status" value="1"/>
</dbReference>
<keyword evidence="4" id="KW-1003">Cell membrane</keyword>
<dbReference type="CDD" id="cd00082">
    <property type="entry name" value="HisKA"/>
    <property type="match status" value="1"/>
</dbReference>
<dbReference type="FunFam" id="1.10.287.130:FF:000008">
    <property type="entry name" value="Two-component sensor histidine kinase"/>
    <property type="match status" value="1"/>
</dbReference>
<dbReference type="FunFam" id="3.30.565.10:FF:000006">
    <property type="entry name" value="Sensor histidine kinase WalK"/>
    <property type="match status" value="1"/>
</dbReference>
<keyword evidence="12" id="KW-0812">Transmembrane</keyword>
<dbReference type="InterPro" id="IPR036097">
    <property type="entry name" value="HisK_dim/P_sf"/>
</dbReference>
<evidence type="ECO:0000256" key="8">
    <source>
        <dbReference type="ARBA" id="ARBA00022777"/>
    </source>
</evidence>
<keyword evidence="7" id="KW-0547">Nucleotide-binding</keyword>
<dbReference type="InterPro" id="IPR005467">
    <property type="entry name" value="His_kinase_dom"/>
</dbReference>
<evidence type="ECO:0000256" key="6">
    <source>
        <dbReference type="ARBA" id="ARBA00022679"/>
    </source>
</evidence>
<keyword evidence="10" id="KW-0902">Two-component regulatory system</keyword>
<dbReference type="PRINTS" id="PR00344">
    <property type="entry name" value="BCTRLSENSOR"/>
</dbReference>
<evidence type="ECO:0000256" key="4">
    <source>
        <dbReference type="ARBA" id="ARBA00022475"/>
    </source>
</evidence>
<keyword evidence="5" id="KW-0597">Phosphoprotein</keyword>
<dbReference type="GO" id="GO:0004721">
    <property type="term" value="F:phosphoprotein phosphatase activity"/>
    <property type="evidence" value="ECO:0007669"/>
    <property type="project" value="TreeGrafter"/>
</dbReference>
<dbReference type="GO" id="GO:0000155">
    <property type="term" value="F:phosphorelay sensor kinase activity"/>
    <property type="evidence" value="ECO:0007669"/>
    <property type="project" value="InterPro"/>
</dbReference>
<dbReference type="PANTHER" id="PTHR45453">
    <property type="entry name" value="PHOSPHATE REGULON SENSOR PROTEIN PHOR"/>
    <property type="match status" value="1"/>
</dbReference>
<dbReference type="AlphaFoldDB" id="A0A9D0ZHS2"/>
<dbReference type="SUPFAM" id="SSF55874">
    <property type="entry name" value="ATPase domain of HSP90 chaperone/DNA topoisomerase II/histidine kinase"/>
    <property type="match status" value="1"/>
</dbReference>
<dbReference type="InterPro" id="IPR013767">
    <property type="entry name" value="PAS_fold"/>
</dbReference>
<dbReference type="InterPro" id="IPR004358">
    <property type="entry name" value="Sig_transdc_His_kin-like_C"/>
</dbReference>
<feature type="transmembrane region" description="Helical" evidence="12">
    <location>
        <begin position="147"/>
        <end position="170"/>
    </location>
</feature>